<evidence type="ECO:0000256" key="1">
    <source>
        <dbReference type="SAM" id="MobiDB-lite"/>
    </source>
</evidence>
<dbReference type="EMBL" id="WUTS01000001">
    <property type="protein sequence ID" value="NAW12053.1"/>
    <property type="molecule type" value="Genomic_DNA"/>
</dbReference>
<reference evidence="2 3" key="1">
    <citation type="submission" date="2019-12" db="EMBL/GenBank/DDBJ databases">
        <title>Draft genome sequencing of Halomonas icarensis D1-1.</title>
        <authorList>
            <person name="Pandiyan K."/>
            <person name="Kushwaha P."/>
            <person name="Gowdham M."/>
            <person name="Chakdar H."/>
            <person name="Singh A."/>
            <person name="Kumar M."/>
            <person name="Saxena A.K."/>
        </authorList>
    </citation>
    <scope>NUCLEOTIDE SEQUENCE [LARGE SCALE GENOMIC DNA]</scope>
    <source>
        <strain evidence="2 3">D1-1</strain>
    </source>
</reference>
<name>A0A7X4VZU3_9GAMM</name>
<dbReference type="Proteomes" id="UP000448235">
    <property type="component" value="Unassembled WGS sequence"/>
</dbReference>
<keyword evidence="3" id="KW-1185">Reference proteome</keyword>
<dbReference type="RefSeq" id="WP_161422643.1">
    <property type="nucleotide sequence ID" value="NZ_JARWMY010000007.1"/>
</dbReference>
<feature type="compositionally biased region" description="Basic and acidic residues" evidence="1">
    <location>
        <begin position="152"/>
        <end position="184"/>
    </location>
</feature>
<comment type="caution">
    <text evidence="2">The sequence shown here is derived from an EMBL/GenBank/DDBJ whole genome shotgun (WGS) entry which is preliminary data.</text>
</comment>
<proteinExistence type="predicted"/>
<gene>
    <name evidence="2" type="ORF">GRB80_04270</name>
</gene>
<protein>
    <submittedName>
        <fullName evidence="2">Uncharacterized protein</fullName>
    </submittedName>
</protein>
<evidence type="ECO:0000313" key="2">
    <source>
        <dbReference type="EMBL" id="NAW12053.1"/>
    </source>
</evidence>
<sequence>MLKQLFGKQPIDIWVIKQVDHDLLHLCGRATLPAKPNRKAVMTALNDSRYTGPVRMATGGRAVLNARLFEALVPLEELQLLPDNQARWQGRDWQIAQVPQRCWLFEGRLVAQPDPLNGGGALVSAEDVTDILRQVKQEMPHHLGRVVFRPENQSEEHPLLAPRREEQRLRLRPKQAREWRHDRD</sequence>
<evidence type="ECO:0000313" key="3">
    <source>
        <dbReference type="Proteomes" id="UP000448235"/>
    </source>
</evidence>
<dbReference type="AlphaFoldDB" id="A0A7X4VZU3"/>
<accession>A0A7X4VZU3</accession>
<feature type="region of interest" description="Disordered" evidence="1">
    <location>
        <begin position="149"/>
        <end position="184"/>
    </location>
</feature>
<organism evidence="2 3">
    <name type="scientific">Halomonas icarae</name>
    <dbReference type="NCBI Taxonomy" id="2691040"/>
    <lineage>
        <taxon>Bacteria</taxon>
        <taxon>Pseudomonadati</taxon>
        <taxon>Pseudomonadota</taxon>
        <taxon>Gammaproteobacteria</taxon>
        <taxon>Oceanospirillales</taxon>
        <taxon>Halomonadaceae</taxon>
        <taxon>Halomonas</taxon>
    </lineage>
</organism>